<comment type="caution">
    <text evidence="2">The sequence shown here is derived from an EMBL/GenBank/DDBJ whole genome shotgun (WGS) entry which is preliminary data.</text>
</comment>
<sequence>MTSFDEEHLRGALHLIGDEAGQEGERVVAAARVPRWRRRRTASWVLAGAAVAGLVFGIAFDGDSAGGPAGPATEAKLSAEGWVACSQVMAEGEVVSVEEAPEAGRVLLTVAVTDWFKPATGEKQARFDVVDPAKDGAYPRWKPGEHLLFVIDRDPAAYVTSYRGDTIAEVRRSIERALPGAAGRACTDGGRGDV</sequence>
<keyword evidence="3" id="KW-1185">Reference proteome</keyword>
<keyword evidence="1" id="KW-0812">Transmembrane</keyword>
<feature type="transmembrane region" description="Helical" evidence="1">
    <location>
        <begin position="42"/>
        <end position="60"/>
    </location>
</feature>
<keyword evidence="1" id="KW-0472">Membrane</keyword>
<evidence type="ECO:0000313" key="2">
    <source>
        <dbReference type="EMBL" id="MBM7054448.1"/>
    </source>
</evidence>
<name>A0ABS2HVR1_9ACTN</name>
<organism evidence="2 3">
    <name type="scientific">Streptomyces durocortorensis</name>
    <dbReference type="NCBI Taxonomy" id="2811104"/>
    <lineage>
        <taxon>Bacteria</taxon>
        <taxon>Bacillati</taxon>
        <taxon>Actinomycetota</taxon>
        <taxon>Actinomycetes</taxon>
        <taxon>Kitasatosporales</taxon>
        <taxon>Streptomycetaceae</taxon>
        <taxon>Streptomyces</taxon>
    </lineage>
</organism>
<reference evidence="2 3" key="1">
    <citation type="submission" date="2021-02" db="EMBL/GenBank/DDBJ databases">
        <title>Genome Streptomyces sp. RHZ10.</title>
        <authorList>
            <person name="Besaury L."/>
        </authorList>
    </citation>
    <scope>NUCLEOTIDE SEQUENCE [LARGE SCALE GENOMIC DNA]</scope>
    <source>
        <strain evidence="2 3">RHZ10</strain>
    </source>
</reference>
<evidence type="ECO:0008006" key="4">
    <source>
        <dbReference type="Google" id="ProtNLM"/>
    </source>
</evidence>
<dbReference type="RefSeq" id="WP_205082608.1">
    <property type="nucleotide sequence ID" value="NZ_JAFEUF010000041.1"/>
</dbReference>
<evidence type="ECO:0000313" key="3">
    <source>
        <dbReference type="Proteomes" id="UP000712045"/>
    </source>
</evidence>
<dbReference type="EMBL" id="JAFEUF010000041">
    <property type="protein sequence ID" value="MBM7054448.1"/>
    <property type="molecule type" value="Genomic_DNA"/>
</dbReference>
<protein>
    <recommendedName>
        <fullName evidence="4">DUF4367 domain-containing protein</fullName>
    </recommendedName>
</protein>
<proteinExistence type="predicted"/>
<accession>A0ABS2HVR1</accession>
<gene>
    <name evidence="2" type="ORF">JS521_11365</name>
</gene>
<dbReference type="Proteomes" id="UP000712045">
    <property type="component" value="Unassembled WGS sequence"/>
</dbReference>
<keyword evidence="1" id="KW-1133">Transmembrane helix</keyword>
<evidence type="ECO:0000256" key="1">
    <source>
        <dbReference type="SAM" id="Phobius"/>
    </source>
</evidence>